<sequence length="397" mass="44896">MEPPEIDIVNFICFRQQVYVTYTHFRFRFGYQKQRLQPRAKEVQPLLFSCWRDCRPCGGFEGHSSLTFSCHLPAKQIIMSHRHEQGREAQEENEGQLSEEVPVAKEVGTSEGESAAQVPCSSSAPAQATLPNEGSAGQAGRRQSVSKAYLFSRFLLNSQLQYKVTELVKFLSFKYTTKQPVTEAEILSIVKEYKHYYQVIFKHACECMEMVFGIEVKEVDAISHSYELLKVLDLTYDGRSSGDDDEGIPKLGLLVFILGAIFMEGNRAPEKKIWDMLNTVGVFPDQHDFICGNPRKFITEELVSEKYLEYQLVPGSDPPCYEFLWGPRAHAETSKMKVLQFFSRIVQSSPTAFTALYREALKDEEERAQAALASMASPVAPEDSGSTDKPSSFSRPE</sequence>
<evidence type="ECO:0000256" key="2">
    <source>
        <dbReference type="SAM" id="MobiDB-lite"/>
    </source>
</evidence>
<evidence type="ECO:0000313" key="5">
    <source>
        <dbReference type="Proteomes" id="UP000710432"/>
    </source>
</evidence>
<dbReference type="SMART" id="SM01373">
    <property type="entry name" value="MAGE"/>
    <property type="match status" value="1"/>
</dbReference>
<feature type="domain" description="MAGE" evidence="3">
    <location>
        <begin position="160"/>
        <end position="360"/>
    </location>
</feature>
<feature type="region of interest" description="Disordered" evidence="2">
    <location>
        <begin position="368"/>
        <end position="397"/>
    </location>
</feature>
<feature type="region of interest" description="Disordered" evidence="2">
    <location>
        <begin position="114"/>
        <end position="139"/>
    </location>
</feature>
<dbReference type="AlphaFoldDB" id="A0A8J6H1L2"/>
<dbReference type="EMBL" id="JAATJU010001200">
    <property type="protein sequence ID" value="KAH0520159.1"/>
    <property type="molecule type" value="Genomic_DNA"/>
</dbReference>
<name>A0A8J6H1L2_MICOH</name>
<dbReference type="InterPro" id="IPR041898">
    <property type="entry name" value="MAGE_WH1"/>
</dbReference>
<dbReference type="InterPro" id="IPR002190">
    <property type="entry name" value="MHD_dom"/>
</dbReference>
<dbReference type="PROSITE" id="PS50838">
    <property type="entry name" value="MAGE"/>
    <property type="match status" value="1"/>
</dbReference>
<evidence type="ECO:0000256" key="1">
    <source>
        <dbReference type="ARBA" id="ARBA00084104"/>
    </source>
</evidence>
<dbReference type="Gene3D" id="1.10.10.1200">
    <property type="entry name" value="MAGE homology domain, winged helix WH1 motif"/>
    <property type="match status" value="1"/>
</dbReference>
<reference evidence="4" key="1">
    <citation type="submission" date="2020-03" db="EMBL/GenBank/DDBJ databases">
        <title>Studies in the Genomics of Life Span.</title>
        <authorList>
            <person name="Glass D."/>
        </authorList>
    </citation>
    <scope>NUCLEOTIDE SEQUENCE</scope>
    <source>
        <strain evidence="4">LTLLF</strain>
        <tissue evidence="4">Muscle</tissue>
    </source>
</reference>
<keyword evidence="1" id="KW-0825">Tumor antigen</keyword>
<dbReference type="FunFam" id="1.10.10.1210:FF:000001">
    <property type="entry name" value="melanoma-associated antigen D1"/>
    <property type="match status" value="1"/>
</dbReference>
<dbReference type="FunFam" id="1.10.10.1200:FF:000007">
    <property type="entry name" value="Melanoma-associated antigen C2"/>
    <property type="match status" value="1"/>
</dbReference>
<feature type="compositionally biased region" description="Polar residues" evidence="2">
    <location>
        <begin position="387"/>
        <end position="397"/>
    </location>
</feature>
<dbReference type="PANTHER" id="PTHR11736">
    <property type="entry name" value="MELANOMA-ASSOCIATED ANTIGEN MAGE ANTIGEN"/>
    <property type="match status" value="1"/>
</dbReference>
<dbReference type="GO" id="GO:0000122">
    <property type="term" value="P:negative regulation of transcription by RNA polymerase II"/>
    <property type="evidence" value="ECO:0007669"/>
    <property type="project" value="TreeGrafter"/>
</dbReference>
<organism evidence="4 5">
    <name type="scientific">Microtus ochrogaster</name>
    <name type="common">Prairie vole</name>
    <dbReference type="NCBI Taxonomy" id="79684"/>
    <lineage>
        <taxon>Eukaryota</taxon>
        <taxon>Metazoa</taxon>
        <taxon>Chordata</taxon>
        <taxon>Craniata</taxon>
        <taxon>Vertebrata</taxon>
        <taxon>Euteleostomi</taxon>
        <taxon>Mammalia</taxon>
        <taxon>Eutheria</taxon>
        <taxon>Euarchontoglires</taxon>
        <taxon>Glires</taxon>
        <taxon>Rodentia</taxon>
        <taxon>Myomorpha</taxon>
        <taxon>Muroidea</taxon>
        <taxon>Cricetidae</taxon>
        <taxon>Arvicolinae</taxon>
        <taxon>Microtus</taxon>
    </lineage>
</organism>
<gene>
    <name evidence="4" type="ORF">LTLLF_207730</name>
</gene>
<dbReference type="PANTHER" id="PTHR11736:SF85">
    <property type="entry name" value="MAGE DOMAIN-CONTAINING PROTEIN MAGEA13P-RELATED"/>
    <property type="match status" value="1"/>
</dbReference>
<dbReference type="InterPro" id="IPR041899">
    <property type="entry name" value="MAGE_WH2"/>
</dbReference>
<accession>A0A8J6H1L2</accession>
<protein>
    <submittedName>
        <fullName evidence="4">Melanoma-associated antigen 10</fullName>
    </submittedName>
</protein>
<evidence type="ECO:0000313" key="4">
    <source>
        <dbReference type="EMBL" id="KAH0520159.1"/>
    </source>
</evidence>
<dbReference type="InterPro" id="IPR037445">
    <property type="entry name" value="MAGE"/>
</dbReference>
<dbReference type="Pfam" id="PF01454">
    <property type="entry name" value="MAGE"/>
    <property type="match status" value="1"/>
</dbReference>
<dbReference type="Gene3D" id="1.10.10.1210">
    <property type="entry name" value="MAGE homology domain, winged helix WH2 motif"/>
    <property type="match status" value="1"/>
</dbReference>
<proteinExistence type="predicted"/>
<dbReference type="Proteomes" id="UP000710432">
    <property type="component" value="Unassembled WGS sequence"/>
</dbReference>
<dbReference type="GO" id="GO:0005634">
    <property type="term" value="C:nucleus"/>
    <property type="evidence" value="ECO:0007669"/>
    <property type="project" value="TreeGrafter"/>
</dbReference>
<comment type="caution">
    <text evidence="4">The sequence shown here is derived from an EMBL/GenBank/DDBJ whole genome shotgun (WGS) entry which is preliminary data.</text>
</comment>
<evidence type="ECO:0000259" key="3">
    <source>
        <dbReference type="PROSITE" id="PS50838"/>
    </source>
</evidence>
<feature type="compositionally biased region" description="Polar residues" evidence="2">
    <location>
        <begin position="119"/>
        <end position="132"/>
    </location>
</feature>